<dbReference type="Proteomes" id="UP000547674">
    <property type="component" value="Unassembled WGS sequence"/>
</dbReference>
<protein>
    <submittedName>
        <fullName evidence="3">Carbohydrate-binding family 9-like protein</fullName>
    </submittedName>
</protein>
<comment type="caution">
    <text evidence="3">The sequence shown here is derived from an EMBL/GenBank/DDBJ whole genome shotgun (WGS) entry which is preliminary data.</text>
</comment>
<dbReference type="GO" id="GO:0016052">
    <property type="term" value="P:carbohydrate catabolic process"/>
    <property type="evidence" value="ECO:0007669"/>
    <property type="project" value="InterPro"/>
</dbReference>
<evidence type="ECO:0000313" key="4">
    <source>
        <dbReference type="Proteomes" id="UP000547674"/>
    </source>
</evidence>
<dbReference type="EMBL" id="JABDJR010000177">
    <property type="protein sequence ID" value="NNF06050.1"/>
    <property type="molecule type" value="Genomic_DNA"/>
</dbReference>
<dbReference type="PANTHER" id="PTHR35532:SF5">
    <property type="entry name" value="CARBOHYDRATE-BINDING DOMAIN-CONTAINING PROTEIN"/>
    <property type="match status" value="1"/>
</dbReference>
<dbReference type="SUPFAM" id="SSF49344">
    <property type="entry name" value="CBD9-like"/>
    <property type="match status" value="1"/>
</dbReference>
<feature type="domain" description="Carbohydrate-binding" evidence="2">
    <location>
        <begin position="60"/>
        <end position="212"/>
    </location>
</feature>
<organism evidence="3 4">
    <name type="scientific">Eiseniibacteriota bacterium</name>
    <dbReference type="NCBI Taxonomy" id="2212470"/>
    <lineage>
        <taxon>Bacteria</taxon>
        <taxon>Candidatus Eiseniibacteriota</taxon>
    </lineage>
</organism>
<evidence type="ECO:0000313" key="3">
    <source>
        <dbReference type="EMBL" id="NNF06050.1"/>
    </source>
</evidence>
<dbReference type="GO" id="GO:0004553">
    <property type="term" value="F:hydrolase activity, hydrolyzing O-glycosyl compounds"/>
    <property type="evidence" value="ECO:0007669"/>
    <property type="project" value="InterPro"/>
</dbReference>
<dbReference type="PANTHER" id="PTHR35532">
    <property type="entry name" value="SIMILAR TO POLYHYDROXYALKANOATE DEPOLYMERASE"/>
    <property type="match status" value="1"/>
</dbReference>
<accession>A0A7Y2H1J1</accession>
<evidence type="ECO:0000256" key="1">
    <source>
        <dbReference type="SAM" id="SignalP"/>
    </source>
</evidence>
<name>A0A7Y2H1J1_UNCEI</name>
<dbReference type="AlphaFoldDB" id="A0A7Y2H1J1"/>
<dbReference type="CDD" id="cd09620">
    <property type="entry name" value="CBM9_like_3"/>
    <property type="match status" value="1"/>
</dbReference>
<feature type="signal peptide" evidence="1">
    <location>
        <begin position="1"/>
        <end position="33"/>
    </location>
</feature>
<dbReference type="GO" id="GO:0030246">
    <property type="term" value="F:carbohydrate binding"/>
    <property type="evidence" value="ECO:0007669"/>
    <property type="project" value="InterPro"/>
</dbReference>
<keyword evidence="1" id="KW-0732">Signal</keyword>
<gene>
    <name evidence="3" type="ORF">HKN21_04765</name>
</gene>
<sequence length="356" mass="40754">MNHSRRKPLLQGSCWRAVLVVVLLCGTVSLAQAVDLSGVPQIPWRPHVYECLMAESPVIVDGDLSEPAWANMAWTESFVDIRGGDHEKPRFKTQVKMTWDNDYFYVAAQLEEPNVWAKLTDRDAIIYYDNDFEVFLDPNGDTHEYYELEINAFGTEWDLFLGKPYRDGGPALHEWDIAGLKSAVKIQGTLNDPSDKDEGWTVEIAFPWSVLGSAARRDCPPKPGDTWRINFSRVHWDTEVVGGEIVKQTGEDGKSLPEHNWVWSPQGLINMHYPEMWGFVRFWEQPFMGRLAHPATIPEEEKKWRLRQAYYAFKYGGKIPEGVESLTTPKGFEAWIATEEAVWFIDETGRTTKKAP</sequence>
<reference evidence="3 4" key="1">
    <citation type="submission" date="2020-03" db="EMBL/GenBank/DDBJ databases">
        <title>Metabolic flexibility allows generalist bacteria to become dominant in a frequently disturbed ecosystem.</title>
        <authorList>
            <person name="Chen Y.-J."/>
            <person name="Leung P.M."/>
            <person name="Bay S.K."/>
            <person name="Hugenholtz P."/>
            <person name="Kessler A.J."/>
            <person name="Shelley G."/>
            <person name="Waite D.W."/>
            <person name="Cook P.L."/>
            <person name="Greening C."/>
        </authorList>
    </citation>
    <scope>NUCLEOTIDE SEQUENCE [LARGE SCALE GENOMIC DNA]</scope>
    <source>
        <strain evidence="3">SS_bin_28</strain>
    </source>
</reference>
<proteinExistence type="predicted"/>
<evidence type="ECO:0000259" key="2">
    <source>
        <dbReference type="Pfam" id="PF06452"/>
    </source>
</evidence>
<dbReference type="InterPro" id="IPR010502">
    <property type="entry name" value="Carb-bd_dom_fam9"/>
</dbReference>
<dbReference type="Pfam" id="PF06452">
    <property type="entry name" value="CBM9_1"/>
    <property type="match status" value="1"/>
</dbReference>
<dbReference type="Gene3D" id="2.60.40.1190">
    <property type="match status" value="1"/>
</dbReference>
<feature type="chain" id="PRO_5030821167" evidence="1">
    <location>
        <begin position="34"/>
        <end position="356"/>
    </location>
</feature>